<dbReference type="InterPro" id="IPR044974">
    <property type="entry name" value="Disease_R_plants"/>
</dbReference>
<gene>
    <name evidence="2" type="ORF">QVD17_03728</name>
</gene>
<dbReference type="AlphaFoldDB" id="A0AAD8P8Y0"/>
<dbReference type="Proteomes" id="UP001229421">
    <property type="component" value="Unassembled WGS sequence"/>
</dbReference>
<evidence type="ECO:0000313" key="2">
    <source>
        <dbReference type="EMBL" id="KAK1437928.1"/>
    </source>
</evidence>
<evidence type="ECO:0000313" key="3">
    <source>
        <dbReference type="Proteomes" id="UP001229421"/>
    </source>
</evidence>
<dbReference type="PANTHER" id="PTHR11017:SF385">
    <property type="entry name" value="DISEASE RESISTANCE PROTEIN (TIR-NBS-LRR CLASS)-RELATED"/>
    <property type="match status" value="1"/>
</dbReference>
<dbReference type="GO" id="GO:0006952">
    <property type="term" value="P:defense response"/>
    <property type="evidence" value="ECO:0007669"/>
    <property type="project" value="InterPro"/>
</dbReference>
<name>A0AAD8P8Y0_TARER</name>
<dbReference type="EMBL" id="JAUHHV010000001">
    <property type="protein sequence ID" value="KAK1437928.1"/>
    <property type="molecule type" value="Genomic_DNA"/>
</dbReference>
<evidence type="ECO:0000256" key="1">
    <source>
        <dbReference type="SAM" id="MobiDB-lite"/>
    </source>
</evidence>
<dbReference type="PANTHER" id="PTHR11017">
    <property type="entry name" value="LEUCINE-RICH REPEAT-CONTAINING PROTEIN"/>
    <property type="match status" value="1"/>
</dbReference>
<feature type="region of interest" description="Disordered" evidence="1">
    <location>
        <begin position="303"/>
        <end position="330"/>
    </location>
</feature>
<sequence>MGRDIVRQMHPDEPGKRIRLWHAEEVYDILTDSKSMQEIDAIVVDDMHDSDYDAVDMTEAFRSMKNLRLLQIRSHNNIRFPEGSNYLPKSLRWLTWEYYPRPSLPPSFKGNQLVGLELLGSSISELWHGIKFLLRLCFLDLSYSKKLIKTPDFTGTPSLKELKLEYCIMLVEVHESIGRLDRLSLLSFRSCRKLETLPKSFWKLKSLRSLDLSGSSILKSPMLMDYRLPFRSDSRMIKVPGSTGVLNNLVELDLSSFMNIYHLSSFIKIPSLHNLTFELKPLGRFTLHALLLDMARKHIREVELSESKTSQKSVEDKKESTRPLPRKKGG</sequence>
<accession>A0AAD8P8Y0</accession>
<reference evidence="2" key="1">
    <citation type="journal article" date="2023" name="bioRxiv">
        <title>Improved chromosome-level genome assembly for marigold (Tagetes erecta).</title>
        <authorList>
            <person name="Jiang F."/>
            <person name="Yuan L."/>
            <person name="Wang S."/>
            <person name="Wang H."/>
            <person name="Xu D."/>
            <person name="Wang A."/>
            <person name="Fan W."/>
        </authorList>
    </citation>
    <scope>NUCLEOTIDE SEQUENCE</scope>
    <source>
        <strain evidence="2">WSJ</strain>
        <tissue evidence="2">Leaf</tissue>
    </source>
</reference>
<proteinExistence type="predicted"/>
<comment type="caution">
    <text evidence="2">The sequence shown here is derived from an EMBL/GenBank/DDBJ whole genome shotgun (WGS) entry which is preliminary data.</text>
</comment>
<dbReference type="Gene3D" id="3.80.10.10">
    <property type="entry name" value="Ribonuclease Inhibitor"/>
    <property type="match status" value="1"/>
</dbReference>
<keyword evidence="3" id="KW-1185">Reference proteome</keyword>
<dbReference type="SUPFAM" id="SSF52058">
    <property type="entry name" value="L domain-like"/>
    <property type="match status" value="1"/>
</dbReference>
<dbReference type="InterPro" id="IPR032675">
    <property type="entry name" value="LRR_dom_sf"/>
</dbReference>
<organism evidence="2 3">
    <name type="scientific">Tagetes erecta</name>
    <name type="common">African marigold</name>
    <dbReference type="NCBI Taxonomy" id="13708"/>
    <lineage>
        <taxon>Eukaryota</taxon>
        <taxon>Viridiplantae</taxon>
        <taxon>Streptophyta</taxon>
        <taxon>Embryophyta</taxon>
        <taxon>Tracheophyta</taxon>
        <taxon>Spermatophyta</taxon>
        <taxon>Magnoliopsida</taxon>
        <taxon>eudicotyledons</taxon>
        <taxon>Gunneridae</taxon>
        <taxon>Pentapetalae</taxon>
        <taxon>asterids</taxon>
        <taxon>campanulids</taxon>
        <taxon>Asterales</taxon>
        <taxon>Asteraceae</taxon>
        <taxon>Asteroideae</taxon>
        <taxon>Heliantheae alliance</taxon>
        <taxon>Tageteae</taxon>
        <taxon>Tagetes</taxon>
    </lineage>
</organism>
<protein>
    <submittedName>
        <fullName evidence="2">Uncharacterized protein</fullName>
    </submittedName>
</protein>